<gene>
    <name evidence="1" type="ORF">C4B68_07305</name>
</gene>
<dbReference type="EMBL" id="CP026652">
    <property type="protein sequence ID" value="AVH55621.1"/>
    <property type="molecule type" value="Genomic_DNA"/>
</dbReference>
<reference evidence="1 2" key="1">
    <citation type="submission" date="2018-02" db="EMBL/GenBank/DDBJ databases">
        <title>Complete genome sequence of Streptomyces dengpaensis, the producer of angucyclines.</title>
        <authorList>
            <person name="Yumei L."/>
        </authorList>
    </citation>
    <scope>NUCLEOTIDE SEQUENCE [LARGE SCALE GENOMIC DNA]</scope>
    <source>
        <strain evidence="1 2">XZHG99</strain>
    </source>
</reference>
<organism evidence="1 2">
    <name type="scientific">Streptomyces dengpaensis</name>
    <dbReference type="NCBI Taxonomy" id="2049881"/>
    <lineage>
        <taxon>Bacteria</taxon>
        <taxon>Bacillati</taxon>
        <taxon>Actinomycetota</taxon>
        <taxon>Actinomycetes</taxon>
        <taxon>Kitasatosporales</taxon>
        <taxon>Streptomycetaceae</taxon>
        <taxon>Streptomyces</taxon>
    </lineage>
</organism>
<dbReference type="Proteomes" id="UP000238413">
    <property type="component" value="Chromosome"/>
</dbReference>
<sequence>MRRRARTETSRASAPAEWVASLAAIACSADTSWRFAADYLDMAGAAERTAMFGAAELATALRCGARHEGAQ</sequence>
<protein>
    <submittedName>
        <fullName evidence="1">Uncharacterized protein</fullName>
    </submittedName>
</protein>
<name>A0ABN5HYL6_9ACTN</name>
<accession>A0ABN5HYL6</accession>
<keyword evidence="2" id="KW-1185">Reference proteome</keyword>
<proteinExistence type="predicted"/>
<evidence type="ECO:0000313" key="1">
    <source>
        <dbReference type="EMBL" id="AVH55621.1"/>
    </source>
</evidence>
<evidence type="ECO:0000313" key="2">
    <source>
        <dbReference type="Proteomes" id="UP000238413"/>
    </source>
</evidence>